<organism evidence="1 2">
    <name type="scientific">Passalora fulva</name>
    <name type="common">Tomato leaf mold</name>
    <name type="synonym">Cladosporium fulvum</name>
    <dbReference type="NCBI Taxonomy" id="5499"/>
    <lineage>
        <taxon>Eukaryota</taxon>
        <taxon>Fungi</taxon>
        <taxon>Dikarya</taxon>
        <taxon>Ascomycota</taxon>
        <taxon>Pezizomycotina</taxon>
        <taxon>Dothideomycetes</taxon>
        <taxon>Dothideomycetidae</taxon>
        <taxon>Mycosphaerellales</taxon>
        <taxon>Mycosphaerellaceae</taxon>
        <taxon>Fulvia</taxon>
    </lineage>
</organism>
<proteinExistence type="predicted"/>
<dbReference type="GeneID" id="71989269"/>
<dbReference type="OMA" id="DKSHIAY"/>
<dbReference type="Proteomes" id="UP000756132">
    <property type="component" value="Chromosome 9"/>
</dbReference>
<dbReference type="EMBL" id="CP090171">
    <property type="protein sequence ID" value="UJO21430.1"/>
    <property type="molecule type" value="Genomic_DNA"/>
</dbReference>
<reference evidence="1" key="2">
    <citation type="journal article" date="2022" name="Microb. Genom.">
        <title>A chromosome-scale genome assembly of the tomato pathogen Cladosporium fulvum reveals a compartmentalized genome architecture and the presence of a dispensable chromosome.</title>
        <authorList>
            <person name="Zaccaron A.Z."/>
            <person name="Chen L.H."/>
            <person name="Samaras A."/>
            <person name="Stergiopoulos I."/>
        </authorList>
    </citation>
    <scope>NUCLEOTIDE SEQUENCE</scope>
    <source>
        <strain evidence="1">Race5_Kim</strain>
    </source>
</reference>
<evidence type="ECO:0000313" key="2">
    <source>
        <dbReference type="Proteomes" id="UP000756132"/>
    </source>
</evidence>
<sequence length="126" mass="14633">MAGFAHQFKRDFHPAEAADLRKLVPLGRIKQALVWTPTYAYAVEEDNARGEIDRLALRIDPPRVSANFLAPVDDVKNRRCQEWTMDFLRLLVARGVIEAEAVETAQQERRSKFWHWAQISREQSSR</sequence>
<dbReference type="Pfam" id="PF20174">
    <property type="entry name" value="DUF6540"/>
    <property type="match status" value="1"/>
</dbReference>
<dbReference type="KEGG" id="ffu:CLAFUR5_09391"/>
<name>A0A9Q8UT53_PASFU</name>
<reference evidence="1" key="1">
    <citation type="submission" date="2021-12" db="EMBL/GenBank/DDBJ databases">
        <authorList>
            <person name="Zaccaron A."/>
            <person name="Stergiopoulos I."/>
        </authorList>
    </citation>
    <scope>NUCLEOTIDE SEQUENCE</scope>
    <source>
        <strain evidence="1">Race5_Kim</strain>
    </source>
</reference>
<dbReference type="OrthoDB" id="1658288at2759"/>
<evidence type="ECO:0000313" key="1">
    <source>
        <dbReference type="EMBL" id="UJO21430.1"/>
    </source>
</evidence>
<dbReference type="InterPro" id="IPR046670">
    <property type="entry name" value="DUF6540"/>
</dbReference>
<protein>
    <submittedName>
        <fullName evidence="1">Uncharacterized protein</fullName>
    </submittedName>
</protein>
<dbReference type="RefSeq" id="XP_047765796.1">
    <property type="nucleotide sequence ID" value="XM_047908539.1"/>
</dbReference>
<keyword evidence="2" id="KW-1185">Reference proteome</keyword>
<gene>
    <name evidence="1" type="ORF">CLAFUR5_09391</name>
</gene>
<accession>A0A9Q8UT53</accession>
<dbReference type="AlphaFoldDB" id="A0A9Q8UT53"/>